<dbReference type="Proteomes" id="UP001500051">
    <property type="component" value="Unassembled WGS sequence"/>
</dbReference>
<feature type="transmembrane region" description="Helical" evidence="2">
    <location>
        <begin position="34"/>
        <end position="55"/>
    </location>
</feature>
<dbReference type="Gene3D" id="3.40.50.12580">
    <property type="match status" value="1"/>
</dbReference>
<accession>A0ABP7CRV6</accession>
<dbReference type="EMBL" id="BAAAYX010000002">
    <property type="protein sequence ID" value="GAA3695167.1"/>
    <property type="molecule type" value="Genomic_DNA"/>
</dbReference>
<evidence type="ECO:0000256" key="2">
    <source>
        <dbReference type="SAM" id="Phobius"/>
    </source>
</evidence>
<name>A0ABP7CRV6_9ACTN</name>
<dbReference type="InterPro" id="IPR043148">
    <property type="entry name" value="TagF_C"/>
</dbReference>
<feature type="transmembrane region" description="Helical" evidence="2">
    <location>
        <begin position="191"/>
        <end position="211"/>
    </location>
</feature>
<proteinExistence type="predicted"/>
<sequence>MAEFARYRLGMEPPPSALSVRGWSATVGANQSKIIDLLVSCAANVVAVAGVVLLFATQPVAARVAGAVLVAVATLVVAWLLRREAARLTPLLTAYAGSRLVLLLGVAAAYLLRRPEQAVWVWAASGLALLAVLTEPTIKVLLSRTEPVAVNLPGVRPVPAPPFRPDLLPLGSVALTVAGGVLAALAAPAWLYLGVVLLGVAGVLIMIGHALHANVISRASLAGLPTALAKHRPAFAVYYGGEHGARYQLGMWLPYLERLGQPFVVITREPSTVPTITALTREPVVVPRTTSALGNLDALVVPSMKAAFYVQGSRANLSFQKFRRLTHVWLNHGDSDKAANFSARHATYDKVLVSGQQGVERYAAHGVTIPPDRLLVVGRPQIERIEVRDEPLPAGAPRTILYAPTWRGGRPSTDYSSLPLGERIVAALLERGTTVIFRPHPLSYADPVDAALIRRIQQRLGADRRATGRAHVWGEHAERTWDVADCLNAADGLVTDVSSVASDNLASGKPFAMVAMRASGETFRAEFPMARVAYVIEKDLSTLDEALDHLHGDDPLAERRRAYRRHCLGDRLGPHAADEFLRVAGRLVTGRPVSAVEPGATRPTAVPVPDPVASVASVSPADELQAVPGPRRAGRAAGGGGGRPDRADAADRLTRDAAPSRPGEPLIRPDGGG</sequence>
<evidence type="ECO:0000313" key="3">
    <source>
        <dbReference type="EMBL" id="GAA3695167.1"/>
    </source>
</evidence>
<protein>
    <submittedName>
        <fullName evidence="3">CDP-glycerol glycerophosphotransferase family protein</fullName>
    </submittedName>
</protein>
<dbReference type="InterPro" id="IPR007554">
    <property type="entry name" value="Glycerophosphate_synth"/>
</dbReference>
<dbReference type="Pfam" id="PF04464">
    <property type="entry name" value="Glyphos_transf"/>
    <property type="match status" value="1"/>
</dbReference>
<feature type="transmembrane region" description="Helical" evidence="2">
    <location>
        <begin position="93"/>
        <end position="112"/>
    </location>
</feature>
<feature type="transmembrane region" description="Helical" evidence="2">
    <location>
        <begin position="61"/>
        <end position="81"/>
    </location>
</feature>
<gene>
    <name evidence="3" type="ORF">GCM10022204_08670</name>
</gene>
<organism evidence="3 4">
    <name type="scientific">Microlunatus aurantiacus</name>
    <dbReference type="NCBI Taxonomy" id="446786"/>
    <lineage>
        <taxon>Bacteria</taxon>
        <taxon>Bacillati</taxon>
        <taxon>Actinomycetota</taxon>
        <taxon>Actinomycetes</taxon>
        <taxon>Propionibacteriales</taxon>
        <taxon>Propionibacteriaceae</taxon>
        <taxon>Microlunatus</taxon>
    </lineage>
</organism>
<comment type="caution">
    <text evidence="3">The sequence shown here is derived from an EMBL/GenBank/DDBJ whole genome shotgun (WGS) entry which is preliminary data.</text>
</comment>
<keyword evidence="4" id="KW-1185">Reference proteome</keyword>
<feature type="transmembrane region" description="Helical" evidence="2">
    <location>
        <begin position="167"/>
        <end position="185"/>
    </location>
</feature>
<evidence type="ECO:0000313" key="4">
    <source>
        <dbReference type="Proteomes" id="UP001500051"/>
    </source>
</evidence>
<reference evidence="4" key="1">
    <citation type="journal article" date="2019" name="Int. J. Syst. Evol. Microbiol.">
        <title>The Global Catalogue of Microorganisms (GCM) 10K type strain sequencing project: providing services to taxonomists for standard genome sequencing and annotation.</title>
        <authorList>
            <consortium name="The Broad Institute Genomics Platform"/>
            <consortium name="The Broad Institute Genome Sequencing Center for Infectious Disease"/>
            <person name="Wu L."/>
            <person name="Ma J."/>
        </authorList>
    </citation>
    <scope>NUCLEOTIDE SEQUENCE [LARGE SCALE GENOMIC DNA]</scope>
    <source>
        <strain evidence="4">JCM 16548</strain>
    </source>
</reference>
<feature type="transmembrane region" description="Helical" evidence="2">
    <location>
        <begin position="118"/>
        <end position="134"/>
    </location>
</feature>
<keyword evidence="2" id="KW-1133">Transmembrane helix</keyword>
<evidence type="ECO:0000256" key="1">
    <source>
        <dbReference type="SAM" id="MobiDB-lite"/>
    </source>
</evidence>
<dbReference type="SUPFAM" id="SSF53756">
    <property type="entry name" value="UDP-Glycosyltransferase/glycogen phosphorylase"/>
    <property type="match status" value="1"/>
</dbReference>
<keyword evidence="2" id="KW-0472">Membrane</keyword>
<feature type="region of interest" description="Disordered" evidence="1">
    <location>
        <begin position="619"/>
        <end position="673"/>
    </location>
</feature>
<feature type="compositionally biased region" description="Basic and acidic residues" evidence="1">
    <location>
        <begin position="643"/>
        <end position="655"/>
    </location>
</feature>
<keyword evidence="2" id="KW-0812">Transmembrane</keyword>